<dbReference type="Proteomes" id="UP000030108">
    <property type="component" value="Unassembled WGS sequence"/>
</dbReference>
<dbReference type="EMBL" id="JATN01000322">
    <property type="protein sequence ID" value="EUC55335.1"/>
    <property type="molecule type" value="Genomic_DNA"/>
</dbReference>
<accession>X8IZZ4</accession>
<name>X8IZZ4_9AGAM</name>
<feature type="compositionally biased region" description="Low complexity" evidence="1">
    <location>
        <begin position="200"/>
        <end position="214"/>
    </location>
</feature>
<reference evidence="3" key="1">
    <citation type="journal article" date="2014" name="Genome Announc.">
        <title>Draft genome sequence of the plant-pathogenic soil fungus Rhizoctonia solani anastomosis group 3 strain Rhs1AP.</title>
        <authorList>
            <person name="Cubeta M.A."/>
            <person name="Thomas E."/>
            <person name="Dean R.A."/>
            <person name="Jabaji S."/>
            <person name="Neate S.M."/>
            <person name="Tavantzis S."/>
            <person name="Toda T."/>
            <person name="Vilgalys R."/>
            <person name="Bharathan N."/>
            <person name="Fedorova-Abrams N."/>
            <person name="Pakala S.B."/>
            <person name="Pakala S.M."/>
            <person name="Zafar N."/>
            <person name="Joardar V."/>
            <person name="Losada L."/>
            <person name="Nierman W.C."/>
        </authorList>
    </citation>
    <scope>NUCLEOTIDE SEQUENCE [LARGE SCALE GENOMIC DNA]</scope>
    <source>
        <strain evidence="3">AG-3</strain>
    </source>
</reference>
<proteinExistence type="predicted"/>
<comment type="caution">
    <text evidence="2">The sequence shown here is derived from an EMBL/GenBank/DDBJ whole genome shotgun (WGS) entry which is preliminary data.</text>
</comment>
<protein>
    <submittedName>
        <fullName evidence="2">Uncharacterized protein</fullName>
    </submittedName>
</protein>
<organism evidence="2 3">
    <name type="scientific">Rhizoctonia solani AG-3 Rhs1AP</name>
    <dbReference type="NCBI Taxonomy" id="1086054"/>
    <lineage>
        <taxon>Eukaryota</taxon>
        <taxon>Fungi</taxon>
        <taxon>Dikarya</taxon>
        <taxon>Basidiomycota</taxon>
        <taxon>Agaricomycotina</taxon>
        <taxon>Agaricomycetes</taxon>
        <taxon>Cantharellales</taxon>
        <taxon>Ceratobasidiaceae</taxon>
        <taxon>Rhizoctonia</taxon>
    </lineage>
</organism>
<evidence type="ECO:0000313" key="3">
    <source>
        <dbReference type="Proteomes" id="UP000030108"/>
    </source>
</evidence>
<feature type="region of interest" description="Disordered" evidence="1">
    <location>
        <begin position="179"/>
        <end position="247"/>
    </location>
</feature>
<evidence type="ECO:0000256" key="1">
    <source>
        <dbReference type="SAM" id="MobiDB-lite"/>
    </source>
</evidence>
<evidence type="ECO:0000313" key="2">
    <source>
        <dbReference type="EMBL" id="EUC55335.1"/>
    </source>
</evidence>
<dbReference type="AlphaFoldDB" id="X8IZZ4"/>
<feature type="region of interest" description="Disordered" evidence="1">
    <location>
        <begin position="1"/>
        <end position="35"/>
    </location>
</feature>
<feature type="non-terminal residue" evidence="2">
    <location>
        <position position="247"/>
    </location>
</feature>
<sequence>MANPVADPGPLLQPIGDEAGAPAQPSLDGNAVGTFNGKEPESEEVLLVLQFAETSLDSHGLKGGSCDAVRRFARLNALQQTIELYTAIEVLKNRCINSTAAYDFARSQTFTTHGVNRLKILLLAPHTMYYVCGELSVPVPVDSGETWIDYWTDPTVKKDIQALINKSVAMKLKEKANIVAKTSKHGPHKAPYPQQKSGKKAPSAPSTSQKPSTSKSDESGGGTKKGKGKHVVSESAAKPKGKCSKTD</sequence>
<gene>
    <name evidence="2" type="ORF">RSOL_109910</name>
</gene>